<dbReference type="PANTHER" id="PTHR11042:SF91">
    <property type="entry name" value="EUKARYOTIC TRANSLATION INITIATION FACTOR 2-ALPHA KINASE"/>
    <property type="match status" value="1"/>
</dbReference>
<evidence type="ECO:0000313" key="6">
    <source>
        <dbReference type="Proteomes" id="UP000005239"/>
    </source>
</evidence>
<keyword evidence="3" id="KW-0418">Kinase</keyword>
<dbReference type="EnsemblMetazoa" id="PPA36398.1">
    <property type="protein sequence ID" value="PPA36398.1"/>
    <property type="gene ID" value="WBGene00274767"/>
</dbReference>
<dbReference type="PROSITE" id="PS50011">
    <property type="entry name" value="PROTEIN_KINASE_DOM"/>
    <property type="match status" value="1"/>
</dbReference>
<dbReference type="SUPFAM" id="SSF56112">
    <property type="entry name" value="Protein kinase-like (PK-like)"/>
    <property type="match status" value="1"/>
</dbReference>
<dbReference type="OrthoDB" id="341578at2759"/>
<dbReference type="GO" id="GO:0004672">
    <property type="term" value="F:protein kinase activity"/>
    <property type="evidence" value="ECO:0007669"/>
    <property type="project" value="InterPro"/>
</dbReference>
<reference evidence="5" key="2">
    <citation type="submission" date="2022-06" db="UniProtKB">
        <authorList>
            <consortium name="EnsemblMetazoa"/>
        </authorList>
    </citation>
    <scope>IDENTIFICATION</scope>
    <source>
        <strain evidence="5">PS312</strain>
    </source>
</reference>
<dbReference type="AlphaFoldDB" id="A0A2A6CX11"/>
<sequence>ELRRAEFTFVAYNLLKIFDLGIVSERNIEDGAKMTMTRTEASGTRMYMIPEQAFCFPQLNAKSDVFPLGLILAELCAVMADDEKETDPPRGVFTEFGYGNVPIEN</sequence>
<keyword evidence="2" id="KW-0547">Nucleotide-binding</keyword>
<evidence type="ECO:0000313" key="5">
    <source>
        <dbReference type="EnsemblMetazoa" id="PPA36398.1"/>
    </source>
</evidence>
<dbReference type="Proteomes" id="UP000005239">
    <property type="component" value="Unassembled WGS sequence"/>
</dbReference>
<accession>A0A8R1YR48</accession>
<dbReference type="InterPro" id="IPR000719">
    <property type="entry name" value="Prot_kinase_dom"/>
</dbReference>
<name>A0A2A6CX11_PRIPA</name>
<accession>A0A2A6CX11</accession>
<proteinExistence type="predicted"/>
<evidence type="ECO:0000256" key="2">
    <source>
        <dbReference type="ARBA" id="ARBA00022741"/>
    </source>
</evidence>
<protein>
    <submittedName>
        <fullName evidence="5">Protein kinase domain-containing protein</fullName>
    </submittedName>
</protein>
<reference evidence="6" key="1">
    <citation type="journal article" date="2008" name="Nat. Genet.">
        <title>The Pristionchus pacificus genome provides a unique perspective on nematode lifestyle and parasitism.</title>
        <authorList>
            <person name="Dieterich C."/>
            <person name="Clifton S.W."/>
            <person name="Schuster L.N."/>
            <person name="Chinwalla A."/>
            <person name="Delehaunty K."/>
            <person name="Dinkelacker I."/>
            <person name="Fulton L."/>
            <person name="Fulton R."/>
            <person name="Godfrey J."/>
            <person name="Minx P."/>
            <person name="Mitreva M."/>
            <person name="Roeseler W."/>
            <person name="Tian H."/>
            <person name="Witte H."/>
            <person name="Yang S.P."/>
            <person name="Wilson R.K."/>
            <person name="Sommer R.J."/>
        </authorList>
    </citation>
    <scope>NUCLEOTIDE SEQUENCE [LARGE SCALE GENOMIC DNA]</scope>
    <source>
        <strain evidence="6">PS312</strain>
    </source>
</reference>
<evidence type="ECO:0000256" key="3">
    <source>
        <dbReference type="ARBA" id="ARBA00022777"/>
    </source>
</evidence>
<dbReference type="PANTHER" id="PTHR11042">
    <property type="entry name" value="EUKARYOTIC TRANSLATION INITIATION FACTOR 2-ALPHA KINASE EIF2-ALPHA KINASE -RELATED"/>
    <property type="match status" value="1"/>
</dbReference>
<dbReference type="Gene3D" id="1.10.510.10">
    <property type="entry name" value="Transferase(Phosphotransferase) domain 1"/>
    <property type="match status" value="1"/>
</dbReference>
<organism evidence="5 6">
    <name type="scientific">Pristionchus pacificus</name>
    <name type="common">Parasitic nematode worm</name>
    <dbReference type="NCBI Taxonomy" id="54126"/>
    <lineage>
        <taxon>Eukaryota</taxon>
        <taxon>Metazoa</taxon>
        <taxon>Ecdysozoa</taxon>
        <taxon>Nematoda</taxon>
        <taxon>Chromadorea</taxon>
        <taxon>Rhabditida</taxon>
        <taxon>Rhabditina</taxon>
        <taxon>Diplogasteromorpha</taxon>
        <taxon>Diplogasteroidea</taxon>
        <taxon>Neodiplogasteridae</taxon>
        <taxon>Pristionchus</taxon>
    </lineage>
</organism>
<dbReference type="InterPro" id="IPR011009">
    <property type="entry name" value="Kinase-like_dom_sf"/>
</dbReference>
<dbReference type="GO" id="GO:0005524">
    <property type="term" value="F:ATP binding"/>
    <property type="evidence" value="ECO:0007669"/>
    <property type="project" value="UniProtKB-KW"/>
</dbReference>
<keyword evidence="6" id="KW-1185">Reference proteome</keyword>
<dbReference type="InterPro" id="IPR050339">
    <property type="entry name" value="CC_SR_Kinase"/>
</dbReference>
<evidence type="ECO:0000256" key="4">
    <source>
        <dbReference type="ARBA" id="ARBA00022840"/>
    </source>
</evidence>
<keyword evidence="1" id="KW-0808">Transferase</keyword>
<gene>
    <name evidence="5" type="primary">WBGene00274767</name>
</gene>
<keyword evidence="4" id="KW-0067">ATP-binding</keyword>
<evidence type="ECO:0000256" key="1">
    <source>
        <dbReference type="ARBA" id="ARBA00022679"/>
    </source>
</evidence>